<organism evidence="1 2">
    <name type="scientific">Candidatus Acetatifactor stercoripullorum</name>
    <dbReference type="NCBI Taxonomy" id="2838414"/>
    <lineage>
        <taxon>Bacteria</taxon>
        <taxon>Bacillati</taxon>
        <taxon>Bacillota</taxon>
        <taxon>Clostridia</taxon>
        <taxon>Lachnospirales</taxon>
        <taxon>Lachnospiraceae</taxon>
        <taxon>Acetatifactor</taxon>
    </lineage>
</organism>
<reference evidence="1" key="1">
    <citation type="journal article" date="2021" name="PeerJ">
        <title>Extensive microbial diversity within the chicken gut microbiome revealed by metagenomics and culture.</title>
        <authorList>
            <person name="Gilroy R."/>
            <person name="Ravi A."/>
            <person name="Getino M."/>
            <person name="Pursley I."/>
            <person name="Horton D.L."/>
            <person name="Alikhan N.F."/>
            <person name="Baker D."/>
            <person name="Gharbi K."/>
            <person name="Hall N."/>
            <person name="Watson M."/>
            <person name="Adriaenssens E.M."/>
            <person name="Foster-Nyarko E."/>
            <person name="Jarju S."/>
            <person name="Secka A."/>
            <person name="Antonio M."/>
            <person name="Oren A."/>
            <person name="Chaudhuri R.R."/>
            <person name="La Ragione R."/>
            <person name="Hildebrand F."/>
            <person name="Pallen M.J."/>
        </authorList>
    </citation>
    <scope>NUCLEOTIDE SEQUENCE</scope>
    <source>
        <strain evidence="1">CHK195-6426</strain>
    </source>
</reference>
<protein>
    <submittedName>
        <fullName evidence="1">Uncharacterized protein</fullName>
    </submittedName>
</protein>
<gene>
    <name evidence="1" type="ORF">H9742_14215</name>
</gene>
<sequence length="77" mass="8477">MNVEEIYTDYMVNHDAEDGAAVRQSDAMVLNYICLLTGRDGAEIEDILTYAGSQREKQGFINGFLYALQLQEGGAAV</sequence>
<dbReference type="Proteomes" id="UP000824265">
    <property type="component" value="Unassembled WGS sequence"/>
</dbReference>
<reference evidence="1" key="2">
    <citation type="submission" date="2021-04" db="EMBL/GenBank/DDBJ databases">
        <authorList>
            <person name="Gilroy R."/>
        </authorList>
    </citation>
    <scope>NUCLEOTIDE SEQUENCE</scope>
    <source>
        <strain evidence="1">CHK195-6426</strain>
    </source>
</reference>
<proteinExistence type="predicted"/>
<dbReference type="AlphaFoldDB" id="A0A9D1UDI9"/>
<comment type="caution">
    <text evidence="1">The sequence shown here is derived from an EMBL/GenBank/DDBJ whole genome shotgun (WGS) entry which is preliminary data.</text>
</comment>
<accession>A0A9D1UDI9</accession>
<evidence type="ECO:0000313" key="2">
    <source>
        <dbReference type="Proteomes" id="UP000824265"/>
    </source>
</evidence>
<name>A0A9D1UDI9_9FIRM</name>
<dbReference type="EMBL" id="DXGH01000073">
    <property type="protein sequence ID" value="HIW82651.1"/>
    <property type="molecule type" value="Genomic_DNA"/>
</dbReference>
<evidence type="ECO:0000313" key="1">
    <source>
        <dbReference type="EMBL" id="HIW82651.1"/>
    </source>
</evidence>